<comment type="caution">
    <text evidence="2">The sequence shown here is derived from an EMBL/GenBank/DDBJ whole genome shotgun (WGS) entry which is preliminary data.</text>
</comment>
<keyword evidence="1" id="KW-1133">Transmembrane helix</keyword>
<evidence type="ECO:0000313" key="2">
    <source>
        <dbReference type="EMBL" id="KAJ8880509.1"/>
    </source>
</evidence>
<keyword evidence="1" id="KW-0472">Membrane</keyword>
<dbReference type="EMBL" id="JARBHB010000006">
    <property type="protein sequence ID" value="KAJ8880509.1"/>
    <property type="molecule type" value="Genomic_DNA"/>
</dbReference>
<protein>
    <submittedName>
        <fullName evidence="2">Uncharacterized protein</fullName>
    </submittedName>
</protein>
<dbReference type="Proteomes" id="UP001159363">
    <property type="component" value="Chromosome 5"/>
</dbReference>
<name>A0ABQ9H877_9NEOP</name>
<keyword evidence="3" id="KW-1185">Reference proteome</keyword>
<feature type="transmembrane region" description="Helical" evidence="1">
    <location>
        <begin position="44"/>
        <end position="65"/>
    </location>
</feature>
<evidence type="ECO:0000256" key="1">
    <source>
        <dbReference type="SAM" id="Phobius"/>
    </source>
</evidence>
<organism evidence="2 3">
    <name type="scientific">Dryococelus australis</name>
    <dbReference type="NCBI Taxonomy" id="614101"/>
    <lineage>
        <taxon>Eukaryota</taxon>
        <taxon>Metazoa</taxon>
        <taxon>Ecdysozoa</taxon>
        <taxon>Arthropoda</taxon>
        <taxon>Hexapoda</taxon>
        <taxon>Insecta</taxon>
        <taxon>Pterygota</taxon>
        <taxon>Neoptera</taxon>
        <taxon>Polyneoptera</taxon>
        <taxon>Phasmatodea</taxon>
        <taxon>Verophasmatodea</taxon>
        <taxon>Anareolatae</taxon>
        <taxon>Phasmatidae</taxon>
        <taxon>Eurycanthinae</taxon>
        <taxon>Dryococelus</taxon>
    </lineage>
</organism>
<gene>
    <name evidence="2" type="ORF">PR048_016979</name>
</gene>
<reference evidence="2 3" key="1">
    <citation type="submission" date="2023-02" db="EMBL/GenBank/DDBJ databases">
        <title>LHISI_Scaffold_Assembly.</title>
        <authorList>
            <person name="Stuart O.P."/>
            <person name="Cleave R."/>
            <person name="Magrath M.J.L."/>
            <person name="Mikheyev A.S."/>
        </authorList>
    </citation>
    <scope>NUCLEOTIDE SEQUENCE [LARGE SCALE GENOMIC DNA]</scope>
    <source>
        <strain evidence="2">Daus_M_001</strain>
        <tissue evidence="2">Leg muscle</tissue>
    </source>
</reference>
<accession>A0ABQ9H877</accession>
<sequence length="94" mass="10996">MGVIVLGLWNVTDCFLQVIEPFLLQVIDLDRSDVCATQRNWTDYIYYIIAGQVVLLAFLVGKFLYDYWVFKSTGYLPWIASKMPKMPCDWVFET</sequence>
<keyword evidence="1" id="KW-0812">Transmembrane</keyword>
<proteinExistence type="predicted"/>
<evidence type="ECO:0000313" key="3">
    <source>
        <dbReference type="Proteomes" id="UP001159363"/>
    </source>
</evidence>